<keyword evidence="3" id="KW-1185">Reference proteome</keyword>
<dbReference type="EMBL" id="JAAKZI010000008">
    <property type="protein sequence ID" value="NGN83163.1"/>
    <property type="molecule type" value="Genomic_DNA"/>
</dbReference>
<gene>
    <name evidence="2" type="ORF">G6N77_06760</name>
</gene>
<organism evidence="2 3">
    <name type="scientific">Arthrobacter silviterrae</name>
    <dbReference type="NCBI Taxonomy" id="2026658"/>
    <lineage>
        <taxon>Bacteria</taxon>
        <taxon>Bacillati</taxon>
        <taxon>Actinomycetota</taxon>
        <taxon>Actinomycetes</taxon>
        <taxon>Micrococcales</taxon>
        <taxon>Micrococcaceae</taxon>
        <taxon>Arthrobacter</taxon>
    </lineage>
</organism>
<dbReference type="RefSeq" id="WP_165181261.1">
    <property type="nucleotide sequence ID" value="NZ_JAAKZI010000008.1"/>
</dbReference>
<comment type="caution">
    <text evidence="2">The sequence shown here is derived from an EMBL/GenBank/DDBJ whole genome shotgun (WGS) entry which is preliminary data.</text>
</comment>
<evidence type="ECO:0000313" key="3">
    <source>
        <dbReference type="Proteomes" id="UP000479226"/>
    </source>
</evidence>
<protein>
    <submittedName>
        <fullName evidence="2">Uncharacterized protein</fullName>
    </submittedName>
</protein>
<accession>A0ABX0DFN5</accession>
<dbReference type="Proteomes" id="UP000479226">
    <property type="component" value="Unassembled WGS sequence"/>
</dbReference>
<sequence>MWADPDVRKLQEREQRLYLLLLTHDLTFAGVADWRPARLAGFAADSTAESIREAAHGLARASFVVIDEGTEEIMLRSFLRHDGLLRQPKISVSMANAYAATSSATIRGVLVHELLRLSVEYPEWVAWTLPQVQKILGHDAIDPKTLPVPDGPGLEDGLPIGLGSALPIGLPIGLGVHLPSAKGSTKGLPTPAPTPDPNNLLHSENQAPDEIEPKRPSGAISKSKPAGSDAVDIRPDVQAVIDCMSECLTANDVRFKVGKGWHESARLLIDRDKYTVQQITWLIRWATADSFWKANILSLPKFRAQFEQLKIKSKSQYEAGKPETYVPSYWAAVDAIG</sequence>
<proteinExistence type="predicted"/>
<evidence type="ECO:0000256" key="1">
    <source>
        <dbReference type="SAM" id="MobiDB-lite"/>
    </source>
</evidence>
<feature type="region of interest" description="Disordered" evidence="1">
    <location>
        <begin position="183"/>
        <end position="230"/>
    </location>
</feature>
<name>A0ABX0DFN5_9MICC</name>
<reference evidence="2 3" key="1">
    <citation type="submission" date="2020-02" db="EMBL/GenBank/DDBJ databases">
        <title>Genome sequence of the type strain DSM 27180 of Arthrobacter silviterrae.</title>
        <authorList>
            <person name="Gao J."/>
            <person name="Sun J."/>
        </authorList>
    </citation>
    <scope>NUCLEOTIDE SEQUENCE [LARGE SCALE GENOMIC DNA]</scope>
    <source>
        <strain evidence="2 3">DSM 27180</strain>
    </source>
</reference>
<evidence type="ECO:0000313" key="2">
    <source>
        <dbReference type="EMBL" id="NGN83163.1"/>
    </source>
</evidence>